<evidence type="ECO:0000256" key="1">
    <source>
        <dbReference type="SAM" id="MobiDB-lite"/>
    </source>
</evidence>
<evidence type="ECO:0000313" key="2">
    <source>
        <dbReference type="EMBL" id="GAA2689212.1"/>
    </source>
</evidence>
<feature type="region of interest" description="Disordered" evidence="1">
    <location>
        <begin position="1"/>
        <end position="24"/>
    </location>
</feature>
<evidence type="ECO:0000313" key="3">
    <source>
        <dbReference type="Proteomes" id="UP001501666"/>
    </source>
</evidence>
<feature type="compositionally biased region" description="Low complexity" evidence="1">
    <location>
        <begin position="10"/>
        <end position="24"/>
    </location>
</feature>
<comment type="caution">
    <text evidence="2">The sequence shown here is derived from an EMBL/GenBank/DDBJ whole genome shotgun (WGS) entry which is preliminary data.</text>
</comment>
<keyword evidence="3" id="KW-1185">Reference proteome</keyword>
<reference evidence="3" key="1">
    <citation type="journal article" date="2019" name="Int. J. Syst. Evol. Microbiol.">
        <title>The Global Catalogue of Microorganisms (GCM) 10K type strain sequencing project: providing services to taxonomists for standard genome sequencing and annotation.</title>
        <authorList>
            <consortium name="The Broad Institute Genomics Platform"/>
            <consortium name="The Broad Institute Genome Sequencing Center for Infectious Disease"/>
            <person name="Wu L."/>
            <person name="Ma J."/>
        </authorList>
    </citation>
    <scope>NUCLEOTIDE SEQUENCE [LARGE SCALE GENOMIC DNA]</scope>
    <source>
        <strain evidence="3">JCM 6835</strain>
    </source>
</reference>
<proteinExistence type="predicted"/>
<sequence>MPSPDPPLPGEDLAGGATGEGLLAGFPTPTAGVLGATHVSVETHGMGLTVREHVAMLEEGAKTYQRQSW</sequence>
<organism evidence="2 3">
    <name type="scientific">Nonomuraea recticatena</name>
    <dbReference type="NCBI Taxonomy" id="46178"/>
    <lineage>
        <taxon>Bacteria</taxon>
        <taxon>Bacillati</taxon>
        <taxon>Actinomycetota</taxon>
        <taxon>Actinomycetes</taxon>
        <taxon>Streptosporangiales</taxon>
        <taxon>Streptosporangiaceae</taxon>
        <taxon>Nonomuraea</taxon>
    </lineage>
</organism>
<dbReference type="Proteomes" id="UP001501666">
    <property type="component" value="Unassembled WGS sequence"/>
</dbReference>
<protein>
    <submittedName>
        <fullName evidence="2">Uncharacterized protein</fullName>
    </submittedName>
</protein>
<name>A0ABP6FC55_9ACTN</name>
<gene>
    <name evidence="2" type="ORF">GCM10010412_078260</name>
</gene>
<accession>A0ABP6FC55</accession>
<dbReference type="EMBL" id="BAAATE010000030">
    <property type="protein sequence ID" value="GAA2689212.1"/>
    <property type="molecule type" value="Genomic_DNA"/>
</dbReference>